<feature type="non-terminal residue" evidence="2">
    <location>
        <position position="126"/>
    </location>
</feature>
<keyword evidence="3" id="KW-1185">Reference proteome</keyword>
<comment type="caution">
    <text evidence="2">The sequence shown here is derived from an EMBL/GenBank/DDBJ whole genome shotgun (WGS) entry which is preliminary data.</text>
</comment>
<accession>A0A9W7T7X3</accession>
<gene>
    <name evidence="2" type="ORF">IRJ41_018724</name>
</gene>
<dbReference type="EMBL" id="JAFHDT010000025">
    <property type="protein sequence ID" value="KAI7791334.1"/>
    <property type="molecule type" value="Genomic_DNA"/>
</dbReference>
<name>A0A9W7T7X3_TRIRA</name>
<feature type="region of interest" description="Disordered" evidence="1">
    <location>
        <begin position="91"/>
        <end position="126"/>
    </location>
</feature>
<protein>
    <submittedName>
        <fullName evidence="2">Uncharacterized protein</fullName>
    </submittedName>
</protein>
<dbReference type="AlphaFoldDB" id="A0A9W7T7X3"/>
<evidence type="ECO:0000313" key="3">
    <source>
        <dbReference type="Proteomes" id="UP001059041"/>
    </source>
</evidence>
<feature type="compositionally biased region" description="Basic and acidic residues" evidence="1">
    <location>
        <begin position="114"/>
        <end position="126"/>
    </location>
</feature>
<dbReference type="InterPro" id="IPR026178">
    <property type="entry name" value="JSRP1"/>
</dbReference>
<evidence type="ECO:0000256" key="1">
    <source>
        <dbReference type="SAM" id="MobiDB-lite"/>
    </source>
</evidence>
<organism evidence="2 3">
    <name type="scientific">Triplophysa rosa</name>
    <name type="common">Cave loach</name>
    <dbReference type="NCBI Taxonomy" id="992332"/>
    <lineage>
        <taxon>Eukaryota</taxon>
        <taxon>Metazoa</taxon>
        <taxon>Chordata</taxon>
        <taxon>Craniata</taxon>
        <taxon>Vertebrata</taxon>
        <taxon>Euteleostomi</taxon>
        <taxon>Actinopterygii</taxon>
        <taxon>Neopterygii</taxon>
        <taxon>Teleostei</taxon>
        <taxon>Ostariophysi</taxon>
        <taxon>Cypriniformes</taxon>
        <taxon>Nemacheilidae</taxon>
        <taxon>Triplophysa</taxon>
    </lineage>
</organism>
<sequence length="126" mass="14627">VKYRRIFPVESLSKVENPWKSVTLNRCIMVAMIVVAVSSGVEKVQEVLEPYFEETEEPGSELQAGDLSEESDSWWDTFAFWNWGSEDKMDEFKKKRAGKQRQPGENVGPRKIRNKEMDKGLLKKKE</sequence>
<proteinExistence type="predicted"/>
<dbReference type="Pfam" id="PF15312">
    <property type="entry name" value="JSRP"/>
    <property type="match status" value="1"/>
</dbReference>
<dbReference type="Proteomes" id="UP001059041">
    <property type="component" value="Linkage Group LG25"/>
</dbReference>
<evidence type="ECO:0000313" key="2">
    <source>
        <dbReference type="EMBL" id="KAI7791334.1"/>
    </source>
</evidence>
<reference evidence="2" key="1">
    <citation type="submission" date="2021-02" db="EMBL/GenBank/DDBJ databases">
        <title>Comparative genomics reveals that relaxation of natural selection precedes convergent phenotypic evolution of cavefish.</title>
        <authorList>
            <person name="Peng Z."/>
        </authorList>
    </citation>
    <scope>NUCLEOTIDE SEQUENCE</scope>
    <source>
        <tissue evidence="2">Muscle</tissue>
    </source>
</reference>